<dbReference type="RefSeq" id="WP_034323548.1">
    <property type="nucleotide sequence ID" value="NZ_JFBM01000057.1"/>
</dbReference>
<protein>
    <submittedName>
        <fullName evidence="1">Uncharacterized protein</fullName>
    </submittedName>
</protein>
<sequence>MSDDLAGDSLDERYGLAEVRDLEEYAEALNRLVEQGLRDQRTTLLSEAEAYAVAELLGRFALSEPWSALNQLAASLASRIYNRLGA</sequence>
<accession>A0A2P2FG78</accession>
<dbReference type="AlphaFoldDB" id="A0A2P2FG78"/>
<proteinExistence type="predicted"/>
<organism evidence="1 2">
    <name type="scientific">Amycolatopsis lurida NRRL 2430</name>
    <dbReference type="NCBI Taxonomy" id="1460371"/>
    <lineage>
        <taxon>Bacteria</taxon>
        <taxon>Bacillati</taxon>
        <taxon>Actinomycetota</taxon>
        <taxon>Actinomycetes</taxon>
        <taxon>Pseudonocardiales</taxon>
        <taxon>Pseudonocardiaceae</taxon>
        <taxon>Amycolatopsis</taxon>
    </lineage>
</organism>
<evidence type="ECO:0000313" key="2">
    <source>
        <dbReference type="Proteomes" id="UP000256220"/>
    </source>
</evidence>
<dbReference type="EMBL" id="JFBM01000057">
    <property type="protein sequence ID" value="KFU75728.1"/>
    <property type="molecule type" value="Genomic_DNA"/>
</dbReference>
<comment type="caution">
    <text evidence="1">The sequence shown here is derived from an EMBL/GenBank/DDBJ whole genome shotgun (WGS) entry which is preliminary data.</text>
</comment>
<keyword evidence="2" id="KW-1185">Reference proteome</keyword>
<reference evidence="1 2" key="1">
    <citation type="journal article" date="2014" name="Genome Announc.">
        <title>Draft Genome Sequence of Amycolatopsis lurida NRRL 2430, Producer of the Glycopeptide Family Antibiotic Ristocetin.</title>
        <authorList>
            <person name="Kwun M.J."/>
            <person name="Hong H.J."/>
        </authorList>
    </citation>
    <scope>NUCLEOTIDE SEQUENCE [LARGE SCALE GENOMIC DNA]</scope>
    <source>
        <strain evidence="1 2">NRRL 2430</strain>
    </source>
</reference>
<gene>
    <name evidence="1" type="ORF">BB31_39970</name>
</gene>
<dbReference type="Proteomes" id="UP000256220">
    <property type="component" value="Unassembled WGS sequence"/>
</dbReference>
<evidence type="ECO:0000313" key="1">
    <source>
        <dbReference type="EMBL" id="KFU75728.1"/>
    </source>
</evidence>
<name>A0A2P2FG78_AMYLU</name>